<proteinExistence type="predicted"/>
<keyword evidence="3" id="KW-1185">Reference proteome</keyword>
<dbReference type="AlphaFoldDB" id="A0A1G9U9U0"/>
<protein>
    <submittedName>
        <fullName evidence="2">Uncharacterized protein</fullName>
    </submittedName>
</protein>
<dbReference type="EMBL" id="FNHS01000002">
    <property type="protein sequence ID" value="SDM56709.1"/>
    <property type="molecule type" value="Genomic_DNA"/>
</dbReference>
<evidence type="ECO:0000256" key="1">
    <source>
        <dbReference type="SAM" id="Coils"/>
    </source>
</evidence>
<sequence>MTAVTAHVMADVAGRGALAFSVMHAAVDGVVTAIADQRADDRDAVTQLVAELGRTRRAAAAAQAENARLAAENAALHAALARSRAALRGYAAALQVA</sequence>
<dbReference type="Proteomes" id="UP000198704">
    <property type="component" value="Unassembled WGS sequence"/>
</dbReference>
<reference evidence="3" key="1">
    <citation type="submission" date="2016-10" db="EMBL/GenBank/DDBJ databases">
        <authorList>
            <person name="Varghese N."/>
            <person name="Submissions S."/>
        </authorList>
    </citation>
    <scope>NUCLEOTIDE SEQUENCE [LARGE SCALE GENOMIC DNA]</scope>
    <source>
        <strain evidence="3">BL47</strain>
    </source>
</reference>
<gene>
    <name evidence="2" type="ORF">SAMN05216360_102463</name>
</gene>
<dbReference type="RefSeq" id="WP_091713790.1">
    <property type="nucleotide sequence ID" value="NZ_FNHS01000002.1"/>
</dbReference>
<name>A0A1G9U9U0_9HYPH</name>
<organism evidence="2 3">
    <name type="scientific">Methylobacterium phyllostachyos</name>
    <dbReference type="NCBI Taxonomy" id="582672"/>
    <lineage>
        <taxon>Bacteria</taxon>
        <taxon>Pseudomonadati</taxon>
        <taxon>Pseudomonadota</taxon>
        <taxon>Alphaproteobacteria</taxon>
        <taxon>Hyphomicrobiales</taxon>
        <taxon>Methylobacteriaceae</taxon>
        <taxon>Methylobacterium</taxon>
    </lineage>
</organism>
<feature type="coiled-coil region" evidence="1">
    <location>
        <begin position="52"/>
        <end position="79"/>
    </location>
</feature>
<evidence type="ECO:0000313" key="3">
    <source>
        <dbReference type="Proteomes" id="UP000198704"/>
    </source>
</evidence>
<accession>A0A1G9U9U0</accession>
<dbReference type="OrthoDB" id="9940453at2"/>
<evidence type="ECO:0000313" key="2">
    <source>
        <dbReference type="EMBL" id="SDM56709.1"/>
    </source>
</evidence>
<keyword evidence="1" id="KW-0175">Coiled coil</keyword>